<keyword evidence="2" id="KW-1185">Reference proteome</keyword>
<dbReference type="AlphaFoldDB" id="A0A1G5G3C1"/>
<dbReference type="Proteomes" id="UP000183047">
    <property type="component" value="Unassembled WGS sequence"/>
</dbReference>
<dbReference type="EMBL" id="FMUR01000018">
    <property type="protein sequence ID" value="SCY45847.1"/>
    <property type="molecule type" value="Genomic_DNA"/>
</dbReference>
<reference evidence="2" key="1">
    <citation type="submission" date="2016-10" db="EMBL/GenBank/DDBJ databases">
        <authorList>
            <person name="Varghese N."/>
            <person name="Submissions S."/>
        </authorList>
    </citation>
    <scope>NUCLEOTIDE SEQUENCE [LARGE SCALE GENOMIC DNA]</scope>
    <source>
        <strain evidence="2">XBD2006</strain>
    </source>
</reference>
<protein>
    <submittedName>
        <fullName evidence="1">Uncharacterized protein</fullName>
    </submittedName>
</protein>
<gene>
    <name evidence="1" type="ORF">SAMN02910451_02681</name>
</gene>
<proteinExistence type="predicted"/>
<accession>A0A1G5G3C1</accession>
<sequence>MLNDICTYLEQKEVLSIKLGILKKIKDKFSTNKPAPKLKEESESDISVYNNFDGKIDYPTWQQVREYLDKMIEIEEEFIVLCRKKAANNVTFIQAATIPGGYTFQIGIEVEGKNEVLEKTCEIDEIIQAFSCYYNDGIVEVDAGFSPLEMMR</sequence>
<organism evidence="1 2">
    <name type="scientific">Butyrivibrio hungatei</name>
    <dbReference type="NCBI Taxonomy" id="185008"/>
    <lineage>
        <taxon>Bacteria</taxon>
        <taxon>Bacillati</taxon>
        <taxon>Bacillota</taxon>
        <taxon>Clostridia</taxon>
        <taxon>Lachnospirales</taxon>
        <taxon>Lachnospiraceae</taxon>
        <taxon>Butyrivibrio</taxon>
    </lineage>
</organism>
<evidence type="ECO:0000313" key="1">
    <source>
        <dbReference type="EMBL" id="SCY45847.1"/>
    </source>
</evidence>
<name>A0A1G5G3C1_9FIRM</name>
<evidence type="ECO:0000313" key="2">
    <source>
        <dbReference type="Proteomes" id="UP000183047"/>
    </source>
</evidence>